<dbReference type="InterPro" id="IPR036864">
    <property type="entry name" value="Zn2-C6_fun-type_DNA-bd_sf"/>
</dbReference>
<dbReference type="OrthoDB" id="370884at2759"/>
<evidence type="ECO:0000256" key="4">
    <source>
        <dbReference type="ARBA" id="ARBA00023163"/>
    </source>
</evidence>
<dbReference type="InterPro" id="IPR001138">
    <property type="entry name" value="Zn2Cys6_DnaBD"/>
</dbReference>
<dbReference type="Pfam" id="PF11951">
    <property type="entry name" value="Fungal_trans_2"/>
    <property type="match status" value="1"/>
</dbReference>
<evidence type="ECO:0000256" key="2">
    <source>
        <dbReference type="ARBA" id="ARBA00023015"/>
    </source>
</evidence>
<evidence type="ECO:0000313" key="8">
    <source>
        <dbReference type="Proteomes" id="UP001152592"/>
    </source>
</evidence>
<dbReference type="PANTHER" id="PTHR37534:SF25">
    <property type="entry name" value="ZN(II)2CYS6 TRANSCRIPTION FACTOR (EUROFUNG)"/>
    <property type="match status" value="1"/>
</dbReference>
<dbReference type="GO" id="GO:0000976">
    <property type="term" value="F:transcription cis-regulatory region binding"/>
    <property type="evidence" value="ECO:0007669"/>
    <property type="project" value="TreeGrafter"/>
</dbReference>
<keyword evidence="4" id="KW-0804">Transcription</keyword>
<dbReference type="GO" id="GO:0045944">
    <property type="term" value="P:positive regulation of transcription by RNA polymerase II"/>
    <property type="evidence" value="ECO:0007669"/>
    <property type="project" value="TreeGrafter"/>
</dbReference>
<evidence type="ECO:0000256" key="5">
    <source>
        <dbReference type="ARBA" id="ARBA00023242"/>
    </source>
</evidence>
<evidence type="ECO:0000313" key="7">
    <source>
        <dbReference type="EMBL" id="CAG8396709.1"/>
    </source>
</evidence>
<sequence>MRVGKGCGRCRHRHIRCVIPKGATSCTPCSRLNRDCQLDPRFQFKPVRHVYQNANGAPTRYDLEWDQGQIWVDVSQPVTFVLEATDGSPGDEQIIQPEPITPAPLPVSSLLMDESPEQYPEIYHSEPRPRVIEQRSQVTTSSPFSPFSEHDAILSLREASLMRYFIQRLAPWADICDIHSNFSTEVPRRALENPMVLKAILALSARHDAILANDSDLEASTYHGECLEMLIAALNEAETNCDENMLIAVVILRIYEELENNTDQKFHLLGSNRLVNLVSRSASSGGVAEAVSWQFLRQAIYASVVQYQPLQLDMHNFESSSMFQRNDDAACANTIIYYCARILQLCCDKPGRIVDRETWRYISDSVAQWNESKPTTWQPIRYQAPNLAAERPFPELWMISPPAGTTRLCDVFFFFFFLARPLTRIPVVGMQYYHSACIFLTLSDIPSHCMTDYEIARSKRAKEKTIAEHLVMVIGLSLSNESVENAYFMASHLLHRCSFRKFPRTPLANCVIVGYCLRHKVEQQGALQFLTRVEKHLGWRTSWMMHELEDQWVELAAFDSWGI</sequence>
<dbReference type="GO" id="GO:0005634">
    <property type="term" value="C:nucleus"/>
    <property type="evidence" value="ECO:0007669"/>
    <property type="project" value="UniProtKB-SubCell"/>
</dbReference>
<dbReference type="PANTHER" id="PTHR37534">
    <property type="entry name" value="TRANSCRIPTIONAL ACTIVATOR PROTEIN UGA3"/>
    <property type="match status" value="1"/>
</dbReference>
<evidence type="ECO:0000256" key="3">
    <source>
        <dbReference type="ARBA" id="ARBA00023125"/>
    </source>
</evidence>
<dbReference type="InterPro" id="IPR021858">
    <property type="entry name" value="Fun_TF"/>
</dbReference>
<gene>
    <name evidence="7" type="ORF">PSALAMII_LOCUS7242</name>
</gene>
<dbReference type="EMBL" id="CAJVPD010000249">
    <property type="protein sequence ID" value="CAG8396709.1"/>
    <property type="molecule type" value="Genomic_DNA"/>
</dbReference>
<dbReference type="Proteomes" id="UP001152592">
    <property type="component" value="Unassembled WGS sequence"/>
</dbReference>
<dbReference type="CDD" id="cd00067">
    <property type="entry name" value="GAL4"/>
    <property type="match status" value="1"/>
</dbReference>
<comment type="caution">
    <text evidence="7">The sequence shown here is derived from an EMBL/GenBank/DDBJ whole genome shotgun (WGS) entry which is preliminary data.</text>
</comment>
<reference evidence="7" key="1">
    <citation type="submission" date="2021-07" db="EMBL/GenBank/DDBJ databases">
        <authorList>
            <person name="Branca A.L. A."/>
        </authorList>
    </citation>
    <scope>NUCLEOTIDE SEQUENCE</scope>
</reference>
<feature type="domain" description="Zn(2)-C6 fungal-type" evidence="6">
    <location>
        <begin position="6"/>
        <end position="36"/>
    </location>
</feature>
<comment type="subcellular location">
    <subcellularLocation>
        <location evidence="1">Nucleus</location>
    </subcellularLocation>
</comment>
<protein>
    <recommendedName>
        <fullName evidence="6">Zn(2)-C6 fungal-type domain-containing protein</fullName>
    </recommendedName>
</protein>
<name>A0A9W4JIZ0_9EURO</name>
<keyword evidence="2" id="KW-0805">Transcription regulation</keyword>
<accession>A0A9W4JIZ0</accession>
<dbReference type="SUPFAM" id="SSF57701">
    <property type="entry name" value="Zn2/Cys6 DNA-binding domain"/>
    <property type="match status" value="1"/>
</dbReference>
<dbReference type="PROSITE" id="PS00463">
    <property type="entry name" value="ZN2_CY6_FUNGAL_1"/>
    <property type="match status" value="1"/>
</dbReference>
<proteinExistence type="predicted"/>
<keyword evidence="3" id="KW-0238">DNA-binding</keyword>
<dbReference type="AlphaFoldDB" id="A0A9W4JIZ0"/>
<keyword evidence="5" id="KW-0539">Nucleus</keyword>
<organism evidence="7 8">
    <name type="scientific">Penicillium salamii</name>
    <dbReference type="NCBI Taxonomy" id="1612424"/>
    <lineage>
        <taxon>Eukaryota</taxon>
        <taxon>Fungi</taxon>
        <taxon>Dikarya</taxon>
        <taxon>Ascomycota</taxon>
        <taxon>Pezizomycotina</taxon>
        <taxon>Eurotiomycetes</taxon>
        <taxon>Eurotiomycetidae</taxon>
        <taxon>Eurotiales</taxon>
        <taxon>Aspergillaceae</taxon>
        <taxon>Penicillium</taxon>
    </lineage>
</organism>
<dbReference type="GO" id="GO:0008270">
    <property type="term" value="F:zinc ion binding"/>
    <property type="evidence" value="ECO:0007669"/>
    <property type="project" value="InterPro"/>
</dbReference>
<evidence type="ECO:0000256" key="1">
    <source>
        <dbReference type="ARBA" id="ARBA00004123"/>
    </source>
</evidence>
<evidence type="ECO:0000259" key="6">
    <source>
        <dbReference type="PROSITE" id="PS00463"/>
    </source>
</evidence>
<dbReference type="GO" id="GO:0000981">
    <property type="term" value="F:DNA-binding transcription factor activity, RNA polymerase II-specific"/>
    <property type="evidence" value="ECO:0007669"/>
    <property type="project" value="InterPro"/>
</dbReference>
<dbReference type="Gene3D" id="4.10.240.10">
    <property type="entry name" value="Zn(2)-C6 fungal-type DNA-binding domain"/>
    <property type="match status" value="1"/>
</dbReference>